<evidence type="ECO:0000313" key="1">
    <source>
        <dbReference type="EMBL" id="KAJ9552843.1"/>
    </source>
</evidence>
<gene>
    <name evidence="1" type="ORF">OSB04_016888</name>
</gene>
<dbReference type="Proteomes" id="UP001172457">
    <property type="component" value="Chromosome 4"/>
</dbReference>
<name>A0AA38T9H7_9ASTR</name>
<sequence length="122" mass="13856">MTGSKSVIFDYRDEKAPLVTFGGTGNLQSNSSLTILTKNTRTNFRYYNDQNLWQASQRFWYDELVRLWLFGTTEPLTSVTEYSSTSELGKSLMPSALSIKYILYMKDLKEAVDLIASNIGTT</sequence>
<organism evidence="1 2">
    <name type="scientific">Centaurea solstitialis</name>
    <name type="common">yellow star-thistle</name>
    <dbReference type="NCBI Taxonomy" id="347529"/>
    <lineage>
        <taxon>Eukaryota</taxon>
        <taxon>Viridiplantae</taxon>
        <taxon>Streptophyta</taxon>
        <taxon>Embryophyta</taxon>
        <taxon>Tracheophyta</taxon>
        <taxon>Spermatophyta</taxon>
        <taxon>Magnoliopsida</taxon>
        <taxon>eudicotyledons</taxon>
        <taxon>Gunneridae</taxon>
        <taxon>Pentapetalae</taxon>
        <taxon>asterids</taxon>
        <taxon>campanulids</taxon>
        <taxon>Asterales</taxon>
        <taxon>Asteraceae</taxon>
        <taxon>Carduoideae</taxon>
        <taxon>Cardueae</taxon>
        <taxon>Centaureinae</taxon>
        <taxon>Centaurea</taxon>
    </lineage>
</organism>
<evidence type="ECO:0000313" key="2">
    <source>
        <dbReference type="Proteomes" id="UP001172457"/>
    </source>
</evidence>
<keyword evidence="2" id="KW-1185">Reference proteome</keyword>
<protein>
    <submittedName>
        <fullName evidence="1">Uncharacterized protein</fullName>
    </submittedName>
</protein>
<reference evidence="1" key="1">
    <citation type="submission" date="2023-03" db="EMBL/GenBank/DDBJ databases">
        <title>Chromosome-scale reference genome and RAD-based genetic map of yellow starthistle (Centaurea solstitialis) reveal putative structural variation and QTLs associated with invader traits.</title>
        <authorList>
            <person name="Reatini B."/>
            <person name="Cang F.A."/>
            <person name="Jiang Q."/>
            <person name="Mckibben M.T.W."/>
            <person name="Barker M.S."/>
            <person name="Rieseberg L.H."/>
            <person name="Dlugosch K.M."/>
        </authorList>
    </citation>
    <scope>NUCLEOTIDE SEQUENCE</scope>
    <source>
        <strain evidence="1">CAN-66</strain>
        <tissue evidence="1">Leaf</tissue>
    </source>
</reference>
<dbReference type="EMBL" id="JARYMX010000004">
    <property type="protein sequence ID" value="KAJ9552843.1"/>
    <property type="molecule type" value="Genomic_DNA"/>
</dbReference>
<accession>A0AA38T9H7</accession>
<comment type="caution">
    <text evidence="1">The sequence shown here is derived from an EMBL/GenBank/DDBJ whole genome shotgun (WGS) entry which is preliminary data.</text>
</comment>
<dbReference type="AlphaFoldDB" id="A0AA38T9H7"/>
<proteinExistence type="predicted"/>